<comment type="caution">
    <text evidence="2">The sequence shown here is derived from an EMBL/GenBank/DDBJ whole genome shotgun (WGS) entry which is preliminary data.</text>
</comment>
<evidence type="ECO:0000256" key="1">
    <source>
        <dbReference type="SAM" id="Phobius"/>
    </source>
</evidence>
<feature type="transmembrane region" description="Helical" evidence="1">
    <location>
        <begin position="158"/>
        <end position="183"/>
    </location>
</feature>
<feature type="transmembrane region" description="Helical" evidence="1">
    <location>
        <begin position="125"/>
        <end position="146"/>
    </location>
</feature>
<dbReference type="RefSeq" id="WP_253021149.1">
    <property type="nucleotide sequence ID" value="NZ_JAOSHN010000004.1"/>
</dbReference>
<dbReference type="AlphaFoldDB" id="A0A9J6QRR9"/>
<keyword evidence="1" id="KW-0472">Membrane</keyword>
<keyword evidence="1" id="KW-1133">Transmembrane helix</keyword>
<accession>A0A9J6QRR9</accession>
<keyword evidence="1" id="KW-0812">Transmembrane</keyword>
<dbReference type="EMBL" id="JAOSHN010000004">
    <property type="protein sequence ID" value="MCU7378786.1"/>
    <property type="molecule type" value="Genomic_DNA"/>
</dbReference>
<evidence type="ECO:0000313" key="2">
    <source>
        <dbReference type="EMBL" id="MCU7378786.1"/>
    </source>
</evidence>
<evidence type="ECO:0000313" key="3">
    <source>
        <dbReference type="Proteomes" id="UP001065549"/>
    </source>
</evidence>
<feature type="transmembrane region" description="Helical" evidence="1">
    <location>
        <begin position="64"/>
        <end position="84"/>
    </location>
</feature>
<name>A0A9J6QRR9_9FIRM</name>
<organism evidence="2 3">
    <name type="scientific">Hominibacterium faecale</name>
    <dbReference type="NCBI Taxonomy" id="2839743"/>
    <lineage>
        <taxon>Bacteria</taxon>
        <taxon>Bacillati</taxon>
        <taxon>Bacillota</taxon>
        <taxon>Clostridia</taxon>
        <taxon>Peptostreptococcales</taxon>
        <taxon>Anaerovoracaceae</taxon>
        <taxon>Hominibacterium</taxon>
    </lineage>
</organism>
<feature type="transmembrane region" description="Helical" evidence="1">
    <location>
        <begin position="96"/>
        <end position="118"/>
    </location>
</feature>
<dbReference type="Proteomes" id="UP001065549">
    <property type="component" value="Unassembled WGS sequence"/>
</dbReference>
<feature type="transmembrane region" description="Helical" evidence="1">
    <location>
        <begin position="32"/>
        <end position="52"/>
    </location>
</feature>
<proteinExistence type="predicted"/>
<keyword evidence="3" id="KW-1185">Reference proteome</keyword>
<protein>
    <submittedName>
        <fullName evidence="2">Uncharacterized protein</fullName>
    </submittedName>
</protein>
<reference evidence="2" key="1">
    <citation type="submission" date="2022-09" db="EMBL/GenBank/DDBJ databases">
        <title>Culturomic study of gut microbiota in children with autism spectrum disorder.</title>
        <authorList>
            <person name="Efimov B.A."/>
            <person name="Chaplin A.V."/>
            <person name="Sokolova S.R."/>
            <person name="Pikina A.P."/>
            <person name="Korzhanova M."/>
            <person name="Belova V."/>
            <person name="Korostin D."/>
        </authorList>
    </citation>
    <scope>NUCLEOTIDE SEQUENCE</scope>
    <source>
        <strain evidence="2">ASD5510</strain>
    </source>
</reference>
<gene>
    <name evidence="2" type="ORF">OBO34_10515</name>
</gene>
<sequence>MNPKAMNQGYRRLFWGTFFMLLWGGSDTTLPFLPGIIGLCCCLSGTGIICAVSENRRFFLARRWTQIGIGVWILQILVVVPFFIQRVPWELRFLSYFLGAIIVIQIYSHILIGAGELLGGSSQTYYTRCAAVFAGGCAAGTIAMMIDELYGSGEVVIGGWMINLLMLLYLGLAIWSMFLMAALRRSYPIL</sequence>